<evidence type="ECO:0000313" key="2">
    <source>
        <dbReference type="Proteomes" id="UP000009284"/>
    </source>
</evidence>
<dbReference type="Proteomes" id="UP000009284">
    <property type="component" value="Chromosome"/>
</dbReference>
<protein>
    <submittedName>
        <fullName evidence="1">Putative phage protein</fullName>
    </submittedName>
</protein>
<evidence type="ECO:0000313" key="1">
    <source>
        <dbReference type="EMBL" id="AEP36230.1"/>
    </source>
</evidence>
<sequence>MRIPQIVKLNPDVGAVKFLFPSNVEINSVKIGKKKYPTYGLDDEGYYEFQFNCLDIGTHEAIFLNSCKREVARAWLYVSDDKADLKDYYTLPQQCIDDCDCIHEDCQEQEVYIPRYEIKLGC</sequence>
<accession>G4QCV0</accession>
<dbReference type="KEGG" id="tas:TASI_0455"/>
<organism evidence="1 2">
    <name type="scientific">Taylorella asinigenitalis (strain MCE3)</name>
    <dbReference type="NCBI Taxonomy" id="1008459"/>
    <lineage>
        <taxon>Bacteria</taxon>
        <taxon>Pseudomonadati</taxon>
        <taxon>Pseudomonadota</taxon>
        <taxon>Betaproteobacteria</taxon>
        <taxon>Burkholderiales</taxon>
        <taxon>Alcaligenaceae</taxon>
        <taxon>Taylorella</taxon>
    </lineage>
</organism>
<gene>
    <name evidence="1" type="ordered locus">TASI_0455</name>
</gene>
<proteinExistence type="predicted"/>
<keyword evidence="2" id="KW-1185">Reference proteome</keyword>
<dbReference type="RefSeq" id="WP_014111128.1">
    <property type="nucleotide sequence ID" value="NC_016043.1"/>
</dbReference>
<dbReference type="HOGENOM" id="CLU_2025616_0_0_4"/>
<dbReference type="STRING" id="1008459.TASI_0455"/>
<dbReference type="AlphaFoldDB" id="G4QCV0"/>
<name>G4QCV0_TAYAM</name>
<reference evidence="1 2" key="2">
    <citation type="journal article" date="2012" name="PLoS ONE">
        <title>Genomic characterization of the taylorella genus.</title>
        <authorList>
            <person name="Hebert L."/>
            <person name="Moumen B."/>
            <person name="Pons N."/>
            <person name="Duquesne F."/>
            <person name="Breuil M.F."/>
            <person name="Goux D."/>
            <person name="Batto J.M."/>
            <person name="Laugier C."/>
            <person name="Renault P."/>
            <person name="Petry S."/>
        </authorList>
    </citation>
    <scope>NUCLEOTIDE SEQUENCE [LARGE SCALE GENOMIC DNA]</scope>
    <source>
        <strain evidence="1 2">MCE3</strain>
    </source>
</reference>
<dbReference type="EMBL" id="CP003059">
    <property type="protein sequence ID" value="AEP36230.1"/>
    <property type="molecule type" value="Genomic_DNA"/>
</dbReference>
<reference key="1">
    <citation type="submission" date="2011-09" db="EMBL/GenBank/DDBJ databases">
        <title>Genomic characterization of the Taylorella genus.</title>
        <authorList>
            <person name="Hebert L."/>
            <person name="Moumen B."/>
            <person name="Pons N."/>
            <person name="Duquesne F."/>
            <person name="Breuil M.-F."/>
            <person name="Goux D."/>
            <person name="Batto J.-M."/>
            <person name="Renault P."/>
            <person name="Laugier C."/>
            <person name="Petry S."/>
        </authorList>
    </citation>
    <scope>NUCLEOTIDE SEQUENCE</scope>
    <source>
        <strain>MCE3</strain>
    </source>
</reference>